<keyword evidence="3" id="KW-1185">Reference proteome</keyword>
<proteinExistence type="predicted"/>
<dbReference type="EMBL" id="AMEP01000098">
    <property type="protein sequence ID" value="EKX99648.1"/>
    <property type="molecule type" value="Genomic_DNA"/>
</dbReference>
<feature type="transmembrane region" description="Helical" evidence="1">
    <location>
        <begin position="106"/>
        <end position="125"/>
    </location>
</feature>
<feature type="transmembrane region" description="Helical" evidence="1">
    <location>
        <begin position="70"/>
        <end position="91"/>
    </location>
</feature>
<dbReference type="RefSeq" id="WP_009162900.1">
    <property type="nucleotide sequence ID" value="NZ_KB291003.1"/>
</dbReference>
<keyword evidence="1" id="KW-1133">Transmembrane helix</keyword>
<comment type="caution">
    <text evidence="2">The sequence shown here is derived from an EMBL/GenBank/DDBJ whole genome shotgun (WGS) entry which is preliminary data.</text>
</comment>
<dbReference type="STRING" id="1127699.HMPREF9151_01594"/>
<dbReference type="PATRIC" id="fig|1127699.3.peg.1472"/>
<evidence type="ECO:0000313" key="3">
    <source>
        <dbReference type="Proteomes" id="UP000010433"/>
    </source>
</evidence>
<gene>
    <name evidence="2" type="ORF">HMPREF9151_01594</name>
</gene>
<keyword evidence="1" id="KW-0812">Transmembrane</keyword>
<evidence type="ECO:0000313" key="2">
    <source>
        <dbReference type="EMBL" id="EKX99648.1"/>
    </source>
</evidence>
<dbReference type="Proteomes" id="UP000010433">
    <property type="component" value="Unassembled WGS sequence"/>
</dbReference>
<protein>
    <submittedName>
        <fullName evidence="2">Uncharacterized protein</fullName>
    </submittedName>
</protein>
<feature type="transmembrane region" description="Helical" evidence="1">
    <location>
        <begin position="7"/>
        <end position="26"/>
    </location>
</feature>
<feature type="transmembrane region" description="Helical" evidence="1">
    <location>
        <begin position="32"/>
        <end position="49"/>
    </location>
</feature>
<dbReference type="HOGENOM" id="CLU_157943_0_0_10"/>
<organism evidence="2 3">
    <name type="scientific">Hoylesella saccharolytica F0055</name>
    <dbReference type="NCBI Taxonomy" id="1127699"/>
    <lineage>
        <taxon>Bacteria</taxon>
        <taxon>Pseudomonadati</taxon>
        <taxon>Bacteroidota</taxon>
        <taxon>Bacteroidia</taxon>
        <taxon>Bacteroidales</taxon>
        <taxon>Prevotellaceae</taxon>
        <taxon>Hoylesella</taxon>
    </lineage>
</organism>
<keyword evidence="1" id="KW-0472">Membrane</keyword>
<name>L1N804_9BACT</name>
<dbReference type="OrthoDB" id="1079630at2"/>
<sequence length="133" mass="15533">MKKLNKFQSVLFLFGGVLMVIGAGSFALMWQQPIVCWIYLIGSVLFTVMQSMQTYNGNNFVLKRLKRIQSVADICFILSALLMVDTAYLFFRPIFTDFLTYTQYVYNKWVVLLLIAAFLELYTTYRIDSEMKK</sequence>
<evidence type="ECO:0000256" key="1">
    <source>
        <dbReference type="SAM" id="Phobius"/>
    </source>
</evidence>
<accession>L1N804</accession>
<dbReference type="AlphaFoldDB" id="L1N804"/>
<reference evidence="2 3" key="1">
    <citation type="submission" date="2012-05" db="EMBL/GenBank/DDBJ databases">
        <authorList>
            <person name="Weinstock G."/>
            <person name="Sodergren E."/>
            <person name="Lobos E.A."/>
            <person name="Fulton L."/>
            <person name="Fulton R."/>
            <person name="Courtney L."/>
            <person name="Fronick C."/>
            <person name="O'Laughlin M."/>
            <person name="Godfrey J."/>
            <person name="Wilson R.M."/>
            <person name="Miner T."/>
            <person name="Farmer C."/>
            <person name="Delehaunty K."/>
            <person name="Cordes M."/>
            <person name="Minx P."/>
            <person name="Tomlinson C."/>
            <person name="Chen J."/>
            <person name="Wollam A."/>
            <person name="Pepin K.H."/>
            <person name="Bhonagiri V."/>
            <person name="Zhang X."/>
            <person name="Suruliraj S."/>
            <person name="Warren W."/>
            <person name="Mitreva M."/>
            <person name="Mardis E.R."/>
            <person name="Wilson R.K."/>
        </authorList>
    </citation>
    <scope>NUCLEOTIDE SEQUENCE [LARGE SCALE GENOMIC DNA]</scope>
    <source>
        <strain evidence="2 3">F0055</strain>
    </source>
</reference>